<evidence type="ECO:0000259" key="1">
    <source>
        <dbReference type="Pfam" id="PF01910"/>
    </source>
</evidence>
<accession>D1CBP8</accession>
<name>D1CBP8_THET1</name>
<organism evidence="2 3">
    <name type="scientific">Thermobaculum terrenum (strain ATCC BAA-798 / CCMEE 7001 / YNP1)</name>
    <dbReference type="NCBI Taxonomy" id="525904"/>
    <lineage>
        <taxon>Bacteria</taxon>
        <taxon>Bacillati</taxon>
        <taxon>Chloroflexota</taxon>
        <taxon>Chloroflexia</taxon>
        <taxon>Candidatus Thermobaculales</taxon>
        <taxon>Candidatus Thermobaculaceae</taxon>
        <taxon>Thermobaculum</taxon>
    </lineage>
</organism>
<dbReference type="Gene3D" id="3.30.70.930">
    <property type="match status" value="1"/>
</dbReference>
<evidence type="ECO:0000313" key="2">
    <source>
        <dbReference type="EMBL" id="ACZ42213.1"/>
    </source>
</evidence>
<dbReference type="OrthoDB" id="2970529at2"/>
<proteinExistence type="predicted"/>
<dbReference type="HOGENOM" id="CLU_2511629_0_0_0"/>
<evidence type="ECO:0000313" key="3">
    <source>
        <dbReference type="Proteomes" id="UP000000323"/>
    </source>
</evidence>
<feature type="domain" description="Thiamine-binding protein" evidence="1">
    <location>
        <begin position="7"/>
        <end position="73"/>
    </location>
</feature>
<sequence>MKVTALVAVYPIGQQDYTPVDAAIDALRESGLEVQVFPTHSTVSGDIDALFAGLKAAYQKAAEYGGTIMTTTVTNICPDMSRYEG</sequence>
<dbReference type="Proteomes" id="UP000000323">
    <property type="component" value="Chromosome 1"/>
</dbReference>
<dbReference type="KEGG" id="ttr:Tter_1305"/>
<dbReference type="EMBL" id="CP001825">
    <property type="protein sequence ID" value="ACZ42213.1"/>
    <property type="molecule type" value="Genomic_DNA"/>
</dbReference>
<gene>
    <name evidence="2" type="ordered locus">Tter_1305</name>
</gene>
<dbReference type="InterPro" id="IPR029756">
    <property type="entry name" value="MTH1187/YkoF-like"/>
</dbReference>
<dbReference type="RefSeq" id="WP_012875248.1">
    <property type="nucleotide sequence ID" value="NC_013525.1"/>
</dbReference>
<dbReference type="eggNOG" id="COG2226">
    <property type="taxonomic scope" value="Bacteria"/>
</dbReference>
<dbReference type="Pfam" id="PF01910">
    <property type="entry name" value="Thiamine_BP"/>
    <property type="match status" value="1"/>
</dbReference>
<reference evidence="3" key="1">
    <citation type="journal article" date="2010" name="Stand. Genomic Sci.">
        <title>Complete genome sequence of 'Thermobaculum terrenum' type strain (YNP1).</title>
        <authorList>
            <person name="Kiss H."/>
            <person name="Cleland D."/>
            <person name="Lapidus A."/>
            <person name="Lucas S."/>
            <person name="Glavina Del Rio T."/>
            <person name="Nolan M."/>
            <person name="Tice H."/>
            <person name="Han C."/>
            <person name="Goodwin L."/>
            <person name="Pitluck S."/>
            <person name="Liolios K."/>
            <person name="Ivanova N."/>
            <person name="Mavromatis K."/>
            <person name="Ovchinnikova G."/>
            <person name="Pati A."/>
            <person name="Chen A."/>
            <person name="Palaniappan K."/>
            <person name="Land M."/>
            <person name="Hauser L."/>
            <person name="Chang Y."/>
            <person name="Jeffries C."/>
            <person name="Lu M."/>
            <person name="Brettin T."/>
            <person name="Detter J."/>
            <person name="Goker M."/>
            <person name="Tindall B."/>
            <person name="Beck B."/>
            <person name="McDermott T."/>
            <person name="Woyke T."/>
            <person name="Bristow J."/>
            <person name="Eisen J."/>
            <person name="Markowitz V."/>
            <person name="Hugenholtz P."/>
            <person name="Kyrpides N."/>
            <person name="Klenk H."/>
            <person name="Cheng J."/>
        </authorList>
    </citation>
    <scope>NUCLEOTIDE SEQUENCE [LARGE SCALE GENOMIC DNA]</scope>
    <source>
        <strain evidence="3">ATCC BAA-798 / YNP1</strain>
    </source>
</reference>
<keyword evidence="3" id="KW-1185">Reference proteome</keyword>
<dbReference type="InterPro" id="IPR002767">
    <property type="entry name" value="Thiamine_BP"/>
</dbReference>
<protein>
    <recommendedName>
        <fullName evidence="1">Thiamine-binding protein domain-containing protein</fullName>
    </recommendedName>
</protein>
<dbReference type="STRING" id="525904.Tter_1305"/>
<dbReference type="SUPFAM" id="SSF89957">
    <property type="entry name" value="MTH1187/YkoF-like"/>
    <property type="match status" value="1"/>
</dbReference>
<dbReference type="AlphaFoldDB" id="D1CBP8"/>